<gene>
    <name evidence="3" type="ORF">BJ993_000503</name>
</gene>
<proteinExistence type="predicted"/>
<feature type="transmembrane region" description="Helical" evidence="2">
    <location>
        <begin position="32"/>
        <end position="53"/>
    </location>
</feature>
<evidence type="ECO:0000256" key="1">
    <source>
        <dbReference type="SAM" id="MobiDB-lite"/>
    </source>
</evidence>
<dbReference type="RefSeq" id="WP_179647613.1">
    <property type="nucleotide sequence ID" value="NZ_JACBZM010000001.1"/>
</dbReference>
<keyword evidence="2" id="KW-0812">Transmembrane</keyword>
<reference evidence="3 4" key="1">
    <citation type="submission" date="2020-07" db="EMBL/GenBank/DDBJ databases">
        <title>Sequencing the genomes of 1000 actinobacteria strains.</title>
        <authorList>
            <person name="Klenk H.-P."/>
        </authorList>
    </citation>
    <scope>NUCLEOTIDE SEQUENCE [LARGE SCALE GENOMIC DNA]</scope>
    <source>
        <strain evidence="3 4">DSM 15131</strain>
    </source>
</reference>
<dbReference type="AlphaFoldDB" id="A0A7Z0CLX2"/>
<keyword evidence="2" id="KW-0472">Membrane</keyword>
<evidence type="ECO:0000256" key="2">
    <source>
        <dbReference type="SAM" id="Phobius"/>
    </source>
</evidence>
<organism evidence="3 4">
    <name type="scientific">Nocardioides aromaticivorans</name>
    <dbReference type="NCBI Taxonomy" id="200618"/>
    <lineage>
        <taxon>Bacteria</taxon>
        <taxon>Bacillati</taxon>
        <taxon>Actinomycetota</taxon>
        <taxon>Actinomycetes</taxon>
        <taxon>Propionibacteriales</taxon>
        <taxon>Nocardioidaceae</taxon>
        <taxon>Nocardioides</taxon>
    </lineage>
</organism>
<dbReference type="Proteomes" id="UP000562045">
    <property type="component" value="Unassembled WGS sequence"/>
</dbReference>
<feature type="region of interest" description="Disordered" evidence="1">
    <location>
        <begin position="56"/>
        <end position="90"/>
    </location>
</feature>
<name>A0A7Z0CLX2_9ACTN</name>
<feature type="compositionally biased region" description="Basic and acidic residues" evidence="1">
    <location>
        <begin position="60"/>
        <end position="69"/>
    </location>
</feature>
<evidence type="ECO:0000313" key="3">
    <source>
        <dbReference type="EMBL" id="NYI43423.1"/>
    </source>
</evidence>
<keyword evidence="2" id="KW-1133">Transmembrane helix</keyword>
<sequence>MADWEQLRDLAREVVPPEFATLERTAHRRQRLAGAVVAAVAALALVGGGIGILSTGGRDGTVEPAKDPTETQGESPQAVRALPDAAPGETSVDVAAGRYRVPVDGHLSFDIDLPDRTTAHDGGLFLATQDFIVKTEVAGDAYGVPRDPCTDPRLAPVGPTVDDLVRALVDLPVYEVSRPAHVQLGGADAIYLEARVPDTFDDSRCEGGAVKLPGNPETAVGGPAPYLGRWWVLDVDGRRVVVQQNCWGCPAGRFDEAPQTPQSITFTPTD</sequence>
<evidence type="ECO:0000313" key="4">
    <source>
        <dbReference type="Proteomes" id="UP000562045"/>
    </source>
</evidence>
<protein>
    <submittedName>
        <fullName evidence="3">Uncharacterized protein</fullName>
    </submittedName>
</protein>
<accession>A0A7Z0CLX2</accession>
<dbReference type="EMBL" id="JACBZM010000001">
    <property type="protein sequence ID" value="NYI43423.1"/>
    <property type="molecule type" value="Genomic_DNA"/>
</dbReference>
<comment type="caution">
    <text evidence="3">The sequence shown here is derived from an EMBL/GenBank/DDBJ whole genome shotgun (WGS) entry which is preliminary data.</text>
</comment>